<evidence type="ECO:0000313" key="1">
    <source>
        <dbReference type="EMBL" id="CUH76895.1"/>
    </source>
</evidence>
<reference evidence="1 2" key="1">
    <citation type="submission" date="2015-09" db="EMBL/GenBank/DDBJ databases">
        <authorList>
            <consortium name="Swine Surveillance"/>
        </authorList>
    </citation>
    <scope>NUCLEOTIDE SEQUENCE [LARGE SCALE GENOMIC DNA]</scope>
    <source>
        <strain evidence="1 2">CECT 7648</strain>
    </source>
</reference>
<proteinExistence type="predicted"/>
<keyword evidence="2" id="KW-1185">Reference proteome</keyword>
<evidence type="ECO:0008006" key="3">
    <source>
        <dbReference type="Google" id="ProtNLM"/>
    </source>
</evidence>
<gene>
    <name evidence="1" type="ORF">TRN7648_01179</name>
</gene>
<accession>A0A0P1GLM4</accession>
<sequence length="82" mass="9594">MIHDPGMSHVRARISPENWLRQMFTARAAAEGGVVRRKTKDIDRIIGRERFLFEIDRRGYTAVENAGQIIVFCNRDPVRRLR</sequence>
<evidence type="ECO:0000313" key="2">
    <source>
        <dbReference type="Proteomes" id="UP000054935"/>
    </source>
</evidence>
<protein>
    <recommendedName>
        <fullName evidence="3">N-(5'-phosphoribosyl)anthranilate isomerase</fullName>
    </recommendedName>
</protein>
<name>A0A0P1GLM4_9RHOB</name>
<organism evidence="1 2">
    <name type="scientific">Tropicibacter naphthalenivorans</name>
    <dbReference type="NCBI Taxonomy" id="441103"/>
    <lineage>
        <taxon>Bacteria</taxon>
        <taxon>Pseudomonadati</taxon>
        <taxon>Pseudomonadota</taxon>
        <taxon>Alphaproteobacteria</taxon>
        <taxon>Rhodobacterales</taxon>
        <taxon>Roseobacteraceae</taxon>
        <taxon>Tropicibacter</taxon>
    </lineage>
</organism>
<dbReference type="EMBL" id="CYSE01000002">
    <property type="protein sequence ID" value="CUH76895.1"/>
    <property type="molecule type" value="Genomic_DNA"/>
</dbReference>
<dbReference type="Proteomes" id="UP000054935">
    <property type="component" value="Unassembled WGS sequence"/>
</dbReference>
<dbReference type="AlphaFoldDB" id="A0A0P1GLM4"/>